<dbReference type="EC" id="5.2.1.8" evidence="2 5"/>
<dbReference type="PANTHER" id="PTHR43811:SF19">
    <property type="entry name" value="39 KDA FK506-BINDING NUCLEAR PROTEIN"/>
    <property type="match status" value="1"/>
</dbReference>
<evidence type="ECO:0000259" key="7">
    <source>
        <dbReference type="PROSITE" id="PS50059"/>
    </source>
</evidence>
<proteinExistence type="predicted"/>
<gene>
    <name evidence="8" type="ORF">RHSIM_Rhsim03G0171200</name>
</gene>
<dbReference type="Gene3D" id="3.10.50.40">
    <property type="match status" value="1"/>
</dbReference>
<keyword evidence="4 5" id="KW-0413">Isomerase</keyword>
<evidence type="ECO:0000313" key="8">
    <source>
        <dbReference type="EMBL" id="KAF7149376.1"/>
    </source>
</evidence>
<dbReference type="Gene3D" id="2.60.120.340">
    <property type="entry name" value="Nucleoplasmin core domain"/>
    <property type="match status" value="1"/>
</dbReference>
<feature type="compositionally biased region" description="Polar residues" evidence="6">
    <location>
        <begin position="312"/>
        <end position="323"/>
    </location>
</feature>
<dbReference type="InterPro" id="IPR046357">
    <property type="entry name" value="PPIase_dom_sf"/>
</dbReference>
<evidence type="ECO:0000256" key="1">
    <source>
        <dbReference type="ARBA" id="ARBA00000971"/>
    </source>
</evidence>
<keyword evidence="9" id="KW-1185">Reference proteome</keyword>
<feature type="compositionally biased region" description="Basic and acidic residues" evidence="6">
    <location>
        <begin position="237"/>
        <end position="255"/>
    </location>
</feature>
<dbReference type="InterPro" id="IPR001179">
    <property type="entry name" value="PPIase_FKBP_dom"/>
</dbReference>
<dbReference type="InterPro" id="IPR041232">
    <property type="entry name" value="NPL"/>
</dbReference>
<dbReference type="EMBL" id="WJXA01000003">
    <property type="protein sequence ID" value="KAF7149376.1"/>
    <property type="molecule type" value="Genomic_DNA"/>
</dbReference>
<feature type="domain" description="PPIase FKBP-type" evidence="7">
    <location>
        <begin position="432"/>
        <end position="538"/>
    </location>
</feature>
<reference evidence="8" key="1">
    <citation type="submission" date="2019-11" db="EMBL/GenBank/DDBJ databases">
        <authorList>
            <person name="Liu Y."/>
            <person name="Hou J."/>
            <person name="Li T.-Q."/>
            <person name="Guan C.-H."/>
            <person name="Wu X."/>
            <person name="Wu H.-Z."/>
            <person name="Ling F."/>
            <person name="Zhang R."/>
            <person name="Shi X.-G."/>
            <person name="Ren J.-P."/>
            <person name="Chen E.-F."/>
            <person name="Sun J.-M."/>
        </authorList>
    </citation>
    <scope>NUCLEOTIDE SEQUENCE</scope>
    <source>
        <strain evidence="8">Adult_tree_wgs_1</strain>
        <tissue evidence="8">Leaves</tissue>
    </source>
</reference>
<dbReference type="SUPFAM" id="SSF54534">
    <property type="entry name" value="FKBP-like"/>
    <property type="match status" value="1"/>
</dbReference>
<evidence type="ECO:0000256" key="6">
    <source>
        <dbReference type="SAM" id="MobiDB-lite"/>
    </source>
</evidence>
<dbReference type="Pfam" id="PF00254">
    <property type="entry name" value="FKBP_C"/>
    <property type="match status" value="2"/>
</dbReference>
<feature type="region of interest" description="Disordered" evidence="6">
    <location>
        <begin position="167"/>
        <end position="192"/>
    </location>
</feature>
<dbReference type="AlphaFoldDB" id="A0A834HC01"/>
<sequence>MAFWGVEVKPSKPYTHRFDDESGAKLHISQATLGTGSSTKKSILQCNVGDKKPVYLCSLLPEKFENCPLNLEFEEEDEVIFSVIGPHSIHLSGFFLAGTPDCCRDDDESDSYGEDIAGTESDESTDYDIEDEYDDDNDFIVEDLDMYPSSPVPNSGVVIEEILDDEKPADGNGIAKRGKKKAQFSTSYDNGDSERQLILKSDTGASILESEDEDGFPISSPQKNKADAASIKGKAGQNKDTRTDDESKKGAKGDRACVEILKRKVDAILQVGEQKREANEQLGSSLASAAVVPEADKKKNKKKKKNEEKTSDAGSKSNIQTKSAAMDMEQDQPVQKEHDEKYKVVIFGGYVRDLDIDADSKAEEKKRKKKKSKKQSSNTDTDLSVPEKIVSTKEDIEKESGSKPFQVRSFPNGLVIEELAMGKPDGKKASPGKKVSVHYIGKLKKNGEIFDSNIGRAPFKFRLAFEELLSIVLNCFALLPPGVGEVIKGWDVGVNGMRVGDKRRLTIPPAMGYGAKGAGRAIPPNSWLVFDVELVEVR</sequence>
<accession>A0A834HC01</accession>
<feature type="region of interest" description="Disordered" evidence="6">
    <location>
        <begin position="106"/>
        <end position="130"/>
    </location>
</feature>
<evidence type="ECO:0000256" key="4">
    <source>
        <dbReference type="ARBA" id="ARBA00023235"/>
    </source>
</evidence>
<evidence type="ECO:0000256" key="2">
    <source>
        <dbReference type="ARBA" id="ARBA00013194"/>
    </source>
</evidence>
<dbReference type="Proteomes" id="UP000626092">
    <property type="component" value="Unassembled WGS sequence"/>
</dbReference>
<dbReference type="GO" id="GO:0003755">
    <property type="term" value="F:peptidyl-prolyl cis-trans isomerase activity"/>
    <property type="evidence" value="ECO:0007669"/>
    <property type="project" value="UniProtKB-KW"/>
</dbReference>
<feature type="compositionally biased region" description="Acidic residues" evidence="6">
    <location>
        <begin position="120"/>
        <end position="130"/>
    </location>
</feature>
<dbReference type="Pfam" id="PF17800">
    <property type="entry name" value="NPL"/>
    <property type="match status" value="1"/>
</dbReference>
<dbReference type="PROSITE" id="PS50059">
    <property type="entry name" value="FKBP_PPIASE"/>
    <property type="match status" value="1"/>
</dbReference>
<dbReference type="PANTHER" id="PTHR43811">
    <property type="entry name" value="FKBP-TYPE PEPTIDYL-PROLYL CIS-TRANS ISOMERASE FKPA"/>
    <property type="match status" value="1"/>
</dbReference>
<keyword evidence="3 5" id="KW-0697">Rotamase</keyword>
<evidence type="ECO:0000313" key="9">
    <source>
        <dbReference type="Proteomes" id="UP000626092"/>
    </source>
</evidence>
<comment type="caution">
    <text evidence="8">The sequence shown here is derived from an EMBL/GenBank/DDBJ whole genome shotgun (WGS) entry which is preliminary data.</text>
</comment>
<name>A0A834HC01_RHOSS</name>
<dbReference type="OrthoDB" id="1902587at2759"/>
<feature type="region of interest" description="Disordered" evidence="6">
    <location>
        <begin position="204"/>
        <end position="255"/>
    </location>
</feature>
<protein>
    <recommendedName>
        <fullName evidence="2 5">peptidylprolyl isomerase</fullName>
        <ecNumber evidence="2 5">5.2.1.8</ecNumber>
    </recommendedName>
</protein>
<feature type="region of interest" description="Disordered" evidence="6">
    <location>
        <begin position="277"/>
        <end position="340"/>
    </location>
</feature>
<comment type="catalytic activity">
    <reaction evidence="1 5">
        <text>[protein]-peptidylproline (omega=180) = [protein]-peptidylproline (omega=0)</text>
        <dbReference type="Rhea" id="RHEA:16237"/>
        <dbReference type="Rhea" id="RHEA-COMP:10747"/>
        <dbReference type="Rhea" id="RHEA-COMP:10748"/>
        <dbReference type="ChEBI" id="CHEBI:83833"/>
        <dbReference type="ChEBI" id="CHEBI:83834"/>
        <dbReference type="EC" id="5.2.1.8"/>
    </reaction>
</comment>
<evidence type="ECO:0000256" key="3">
    <source>
        <dbReference type="ARBA" id="ARBA00023110"/>
    </source>
</evidence>
<feature type="region of interest" description="Disordered" evidence="6">
    <location>
        <begin position="363"/>
        <end position="388"/>
    </location>
</feature>
<evidence type="ECO:0000256" key="5">
    <source>
        <dbReference type="PROSITE-ProRule" id="PRU00277"/>
    </source>
</evidence>
<organism evidence="8 9">
    <name type="scientific">Rhododendron simsii</name>
    <name type="common">Sims's rhododendron</name>
    <dbReference type="NCBI Taxonomy" id="118357"/>
    <lineage>
        <taxon>Eukaryota</taxon>
        <taxon>Viridiplantae</taxon>
        <taxon>Streptophyta</taxon>
        <taxon>Embryophyta</taxon>
        <taxon>Tracheophyta</taxon>
        <taxon>Spermatophyta</taxon>
        <taxon>Magnoliopsida</taxon>
        <taxon>eudicotyledons</taxon>
        <taxon>Gunneridae</taxon>
        <taxon>Pentapetalae</taxon>
        <taxon>asterids</taxon>
        <taxon>Ericales</taxon>
        <taxon>Ericaceae</taxon>
        <taxon>Ericoideae</taxon>
        <taxon>Rhodoreae</taxon>
        <taxon>Rhododendron</taxon>
    </lineage>
</organism>